<dbReference type="EMBL" id="CM042025">
    <property type="protein sequence ID" value="KAI3807793.1"/>
    <property type="molecule type" value="Genomic_DNA"/>
</dbReference>
<reference evidence="2" key="1">
    <citation type="journal article" date="2022" name="Mol. Ecol. Resour.">
        <title>The genomes of chicory, endive, great burdock and yacon provide insights into Asteraceae palaeo-polyploidization history and plant inulin production.</title>
        <authorList>
            <person name="Fan W."/>
            <person name="Wang S."/>
            <person name="Wang H."/>
            <person name="Wang A."/>
            <person name="Jiang F."/>
            <person name="Liu H."/>
            <person name="Zhao H."/>
            <person name="Xu D."/>
            <person name="Zhang Y."/>
        </authorList>
    </citation>
    <scope>NUCLEOTIDE SEQUENCE [LARGE SCALE GENOMIC DNA]</scope>
    <source>
        <strain evidence="2">cv. Yunnan</strain>
    </source>
</reference>
<comment type="caution">
    <text evidence="1">The sequence shown here is derived from an EMBL/GenBank/DDBJ whole genome shotgun (WGS) entry which is preliminary data.</text>
</comment>
<accession>A0ACB9IJD0</accession>
<gene>
    <name evidence="1" type="ORF">L1987_23727</name>
</gene>
<dbReference type="Proteomes" id="UP001056120">
    <property type="component" value="Linkage Group LG08"/>
</dbReference>
<organism evidence="1 2">
    <name type="scientific">Smallanthus sonchifolius</name>
    <dbReference type="NCBI Taxonomy" id="185202"/>
    <lineage>
        <taxon>Eukaryota</taxon>
        <taxon>Viridiplantae</taxon>
        <taxon>Streptophyta</taxon>
        <taxon>Embryophyta</taxon>
        <taxon>Tracheophyta</taxon>
        <taxon>Spermatophyta</taxon>
        <taxon>Magnoliopsida</taxon>
        <taxon>eudicotyledons</taxon>
        <taxon>Gunneridae</taxon>
        <taxon>Pentapetalae</taxon>
        <taxon>asterids</taxon>
        <taxon>campanulids</taxon>
        <taxon>Asterales</taxon>
        <taxon>Asteraceae</taxon>
        <taxon>Asteroideae</taxon>
        <taxon>Heliantheae alliance</taxon>
        <taxon>Millerieae</taxon>
        <taxon>Smallanthus</taxon>
    </lineage>
</organism>
<sequence length="67" mass="7669">MCMDAMCNLLPFSKLIVQISEARAPNLNGNQLLKDHCQFKKNSLQLKLIDHDVMEIGLSTKCKFEFI</sequence>
<evidence type="ECO:0000313" key="2">
    <source>
        <dbReference type="Proteomes" id="UP001056120"/>
    </source>
</evidence>
<name>A0ACB9IJD0_9ASTR</name>
<proteinExistence type="predicted"/>
<evidence type="ECO:0000313" key="1">
    <source>
        <dbReference type="EMBL" id="KAI3807793.1"/>
    </source>
</evidence>
<keyword evidence="2" id="KW-1185">Reference proteome</keyword>
<reference evidence="1 2" key="2">
    <citation type="journal article" date="2022" name="Mol. Ecol. Resour.">
        <title>The genomes of chicory, endive, great burdock and yacon provide insights into Asteraceae paleo-polyploidization history and plant inulin production.</title>
        <authorList>
            <person name="Fan W."/>
            <person name="Wang S."/>
            <person name="Wang H."/>
            <person name="Wang A."/>
            <person name="Jiang F."/>
            <person name="Liu H."/>
            <person name="Zhao H."/>
            <person name="Xu D."/>
            <person name="Zhang Y."/>
        </authorList>
    </citation>
    <scope>NUCLEOTIDE SEQUENCE [LARGE SCALE GENOMIC DNA]</scope>
    <source>
        <strain evidence="2">cv. Yunnan</strain>
        <tissue evidence="1">Leaves</tissue>
    </source>
</reference>
<protein>
    <submittedName>
        <fullName evidence="1">Uncharacterized protein</fullName>
    </submittedName>
</protein>